<comment type="caution">
    <text evidence="2">The sequence shown here is derived from an EMBL/GenBank/DDBJ whole genome shotgun (WGS) entry which is preliminary data.</text>
</comment>
<protein>
    <submittedName>
        <fullName evidence="2">Uncharacterized protein</fullName>
    </submittedName>
</protein>
<keyword evidence="3" id="KW-1185">Reference proteome</keyword>
<reference evidence="2 3" key="1">
    <citation type="submission" date="2024-01" db="EMBL/GenBank/DDBJ databases">
        <title>The genomes of 5 underutilized Papilionoideae crops provide insights into root nodulation and disease resistance.</title>
        <authorList>
            <person name="Yuan L."/>
        </authorList>
    </citation>
    <scope>NUCLEOTIDE SEQUENCE [LARGE SCALE GENOMIC DNA]</scope>
    <source>
        <strain evidence="2">LY-2023</strain>
        <tissue evidence="2">Leaf</tissue>
    </source>
</reference>
<organism evidence="2 3">
    <name type="scientific">Clitoria ternatea</name>
    <name type="common">Butterfly pea</name>
    <dbReference type="NCBI Taxonomy" id="43366"/>
    <lineage>
        <taxon>Eukaryota</taxon>
        <taxon>Viridiplantae</taxon>
        <taxon>Streptophyta</taxon>
        <taxon>Embryophyta</taxon>
        <taxon>Tracheophyta</taxon>
        <taxon>Spermatophyta</taxon>
        <taxon>Magnoliopsida</taxon>
        <taxon>eudicotyledons</taxon>
        <taxon>Gunneridae</taxon>
        <taxon>Pentapetalae</taxon>
        <taxon>rosids</taxon>
        <taxon>fabids</taxon>
        <taxon>Fabales</taxon>
        <taxon>Fabaceae</taxon>
        <taxon>Papilionoideae</taxon>
        <taxon>50 kb inversion clade</taxon>
        <taxon>NPAAA clade</taxon>
        <taxon>indigoferoid/millettioid clade</taxon>
        <taxon>Phaseoleae</taxon>
        <taxon>Clitoria</taxon>
    </lineage>
</organism>
<dbReference type="AlphaFoldDB" id="A0AAN9II11"/>
<name>A0AAN9II11_CLITE</name>
<proteinExistence type="predicted"/>
<accession>A0AAN9II11</accession>
<dbReference type="EMBL" id="JAYKXN010000006">
    <property type="protein sequence ID" value="KAK7279399.1"/>
    <property type="molecule type" value="Genomic_DNA"/>
</dbReference>
<gene>
    <name evidence="2" type="ORF">RJT34_24450</name>
</gene>
<evidence type="ECO:0000313" key="3">
    <source>
        <dbReference type="Proteomes" id="UP001359559"/>
    </source>
</evidence>
<feature type="region of interest" description="Disordered" evidence="1">
    <location>
        <begin position="39"/>
        <end position="66"/>
    </location>
</feature>
<sequence length="66" mass="7634">MMFCVVWLRGRGCLGRLRLGFGVWGRRGDRGWRFQKLTKDSNSRSTPHMRTRVKSVPDVSIKPKAT</sequence>
<dbReference type="Proteomes" id="UP001359559">
    <property type="component" value="Unassembled WGS sequence"/>
</dbReference>
<evidence type="ECO:0000313" key="2">
    <source>
        <dbReference type="EMBL" id="KAK7279399.1"/>
    </source>
</evidence>
<evidence type="ECO:0000256" key="1">
    <source>
        <dbReference type="SAM" id="MobiDB-lite"/>
    </source>
</evidence>